<dbReference type="SMART" id="SM00758">
    <property type="entry name" value="PA14"/>
    <property type="match status" value="1"/>
</dbReference>
<dbReference type="PROSITE" id="PS50093">
    <property type="entry name" value="PKD"/>
    <property type="match status" value="1"/>
</dbReference>
<dbReference type="InterPro" id="IPR011658">
    <property type="entry name" value="PA14_dom"/>
</dbReference>
<dbReference type="Pfam" id="PF07691">
    <property type="entry name" value="PA14"/>
    <property type="match status" value="1"/>
</dbReference>
<keyword evidence="3" id="KW-0106">Calcium</keyword>
<dbReference type="Proteomes" id="UP000676169">
    <property type="component" value="Chromosome"/>
</dbReference>
<feature type="domain" description="PA14" evidence="7">
    <location>
        <begin position="1491"/>
        <end position="1654"/>
    </location>
</feature>
<keyword evidence="2" id="KW-0677">Repeat</keyword>
<dbReference type="Pfam" id="PF18911">
    <property type="entry name" value="PKD_4"/>
    <property type="match status" value="1"/>
</dbReference>
<keyword evidence="1 5" id="KW-0732">Signal</keyword>
<dbReference type="Pfam" id="PF12951">
    <property type="entry name" value="PATR"/>
    <property type="match status" value="3"/>
</dbReference>
<dbReference type="InterPro" id="IPR015919">
    <property type="entry name" value="Cadherin-like_sf"/>
</dbReference>
<dbReference type="InterPro" id="IPR035986">
    <property type="entry name" value="PKD_dom_sf"/>
</dbReference>
<dbReference type="InterPro" id="IPR013425">
    <property type="entry name" value="Autotrns_rpt"/>
</dbReference>
<evidence type="ECO:0000259" key="7">
    <source>
        <dbReference type="PROSITE" id="PS51820"/>
    </source>
</evidence>
<proteinExistence type="predicted"/>
<dbReference type="GO" id="GO:0004930">
    <property type="term" value="F:G protein-coupled receptor activity"/>
    <property type="evidence" value="ECO:0007669"/>
    <property type="project" value="InterPro"/>
</dbReference>
<evidence type="ECO:0000256" key="2">
    <source>
        <dbReference type="ARBA" id="ARBA00022737"/>
    </source>
</evidence>
<dbReference type="InterPro" id="IPR000601">
    <property type="entry name" value="PKD_dom"/>
</dbReference>
<dbReference type="Gene3D" id="2.60.120.1560">
    <property type="match status" value="1"/>
</dbReference>
<dbReference type="SUPFAM" id="SSF51126">
    <property type="entry name" value="Pectin lyase-like"/>
    <property type="match status" value="1"/>
</dbReference>
<dbReference type="GO" id="GO:0071277">
    <property type="term" value="P:cellular response to calcium ion"/>
    <property type="evidence" value="ECO:0007669"/>
    <property type="project" value="TreeGrafter"/>
</dbReference>
<dbReference type="SMART" id="SM00089">
    <property type="entry name" value="PKD"/>
    <property type="match status" value="1"/>
</dbReference>
<dbReference type="SUPFAM" id="SSF49464">
    <property type="entry name" value="Carboxypeptidase regulatory domain-like"/>
    <property type="match status" value="1"/>
</dbReference>
<dbReference type="InterPro" id="IPR026919">
    <property type="entry name" value="ADGRV1"/>
</dbReference>
<keyword evidence="9" id="KW-1185">Reference proteome</keyword>
<dbReference type="SUPFAM" id="SSF49299">
    <property type="entry name" value="PKD domain"/>
    <property type="match status" value="1"/>
</dbReference>
<organism evidence="8 9">
    <name type="scientific">Luteolibacter ambystomatis</name>
    <dbReference type="NCBI Taxonomy" id="2824561"/>
    <lineage>
        <taxon>Bacteria</taxon>
        <taxon>Pseudomonadati</taxon>
        <taxon>Verrucomicrobiota</taxon>
        <taxon>Verrucomicrobiia</taxon>
        <taxon>Verrucomicrobiales</taxon>
        <taxon>Verrucomicrobiaceae</taxon>
        <taxon>Luteolibacter</taxon>
    </lineage>
</organism>
<sequence length="2917" mass="295815">MKASRTLAVCLCLASAVVTTAVWWPSGRQDASSSRSAATRSDKREAAKADLPSGTIAPPSPDSGKVTPEMAEEFGAWALAKPRQPDMQPIEAFAGWIDRWKAASPEERKALVAEGARLAAARREEFKALIATDPRRALEEAVPRVVRQELPKSIVDSLETPVSTKGDYNVYMGRPAPGLDAPPDALTLRYFEADGVSYKARVFGQMNTVMSKPAIPLGGVSVDREFAVAESPLRQLEVGEIVPAGTTVQSTCPVSGNTTTAVSSGEAVASDTPTVEVGGEYITLCNGSHVTVLDDSYRTAIQASGPGGATSFVAAYPGASAKSIGDFHCLYIRVTYPDQMVAPNTESTAYADMANNARYYLESSYGKMTQTSVFTPVIVMPHTMRWYLDKDGEVDGLGLVHSDARAEAKKLGYDSAQFTCTIVRVNGGPRLGGTSWGGGNSVWITWNGMDVLNHECGHSLGRNHANYWSTTDGTAYGDGSNSEYGNSFDVMGGAYGFSAHYNAYSKRALSWLPDSYVNLPKGNGVYRIYAYDQPRLEEGKRYALAVAKDSIRSYNLEFHPARGGLLADTALVLYTGMGSNAGHLLDTTPGSPGGKGDGGIAVGRTYSDFESDQHFTVLSKNATTPPSLDIAYNRGPFPGNLPPTVTLATSGTTISVGGSVTFTATASDPNGDALAYQWDFSDGVGGTNSASISRTFSAAAQITALLTVSDMKGGTARRSVVVNVGSHGKQSVTGTVTDGVNPLAGVLITGNGKYCYTDADGTYTLAGVATGAQTLAASLPGYTFTPSTANPYTVVAGTNTVDWTATASTFVTLTKVADATEGGSSGTFRFTRTGSTAADLVVRVSPAGGTAVKTTDYTFSPDYVADGSYKSFTIPAGSATLDVTVAAVNDTSAEGPETITLQLASNGNYISGTGNSVVMTVVDNDTTLPQVAVTAPDPYATEDSSGTDTGTFTFTRTGATTSALNLTVAWSGGATNGTDYTTLSTTVTIPSGQSSVNVTVSPTNDSAIEGPETVVATISANAAYVLDTSATTSTVTITDDDVPVVTVTVPDADASENGPDSGMFLITRTGSTAADLKVYYGLSGSALQGVDYAPLSGEVVIPAGSSTAAVIVNPYNDAHGEQAETVTLAVTTFDNDYSVGTDFQGTVTITDNNDPTLITVRSNGAGTEGGSNTSVIFRAIGSGTGNVTVNYTVSGTATAGSDYTALSGSVSVPANGANEVSVPISIIDDGSAEPTETVVVTITPNAAYTVYNESSATALIRDNDSGGERVMVSNYNTSAAEGGSTGTFYFSRAGTTGDLTVNYTLSGTATNGTDYSSLSGSVVIPDGEQGVNVVVTPTDDATAEGTETVIATVASGTGYSVDVPASATIEIADNDTSSVTVGFQTATMQTSEQPGGLGEYRDIPVVLSASSASAITVSYIASGGTASGDDVDWSFADAANGNAFLPTGTLTFAPGVTTQNIRIRVKNDGVTEIPETAVIELRAPNAASLAANLNKMTVLIYDDTAPPVVLEQRWSGSTAYNTNTWTAVPSYSGFLYSFTPAQNVADSYSRRLTGQIVAPATGTYNFWIASDDGSRLYLSTDSTAANKVQIASLSSYTSYQNWDANASQKSANITLTAGQSYYMEVQHLEGSGSDHVSVAWQGPSFSRTPITFTLPDTAPRTVRLALASSTCLETDGSEPMLFASLDRPAGSTAVTVNYASSGTATNGSDYSLTAGTLTFNAGEQTKAIPLTLLTDAVNEAPETIVVTLSSPSGATLATPSSHTITLIDANAPVVTAASFNANAAQPASTVIGTVTATPASGRSIASWSIQSGNTGSVFAINSSGQVSLAAPGSLTVPGTAYTLVVRATDNLGAASDGMVTVTVQPGNGTWTNLSGGSWTTSGNWSGGLIANGTGGTADFSTLNLTADATVTLDGARTLGNLTFNDTTASNNWALNAGSGGVLTLDVTSGTPTITVSNQTATLGVVLAGSEGWAKAGAGKLTLTGTNTVTGGVNLNGSGLVTIGGSNAANTWTVPNGQYTAGVLLNSNTAIASGSTLNTSSNTSFPSGLGVANGVTVGGGSTINFNGASGRATYNLGTNSVLAANTVNDGTNPLQIVVGSGSLITGNIDLDGGQLNIRNDFTAMTGVTKNNTGVFTISGNISGTNASGINTPNTFTGTYVLTGANGFTGTTTVSGYTLSFNSVKNVGGGASALGAPATVAAGTIGIGNSTTGGTIVYTGSGNTSDRVINLAGTTGGAIIDQSGSGLLKFTGGVTATGAGVKTLTLRGSTAGAGEIGGVIANSTSTTAVTKTGTGAWTLSGANTYTGNTTVSAGTLFVTGSVSGTTSVASTATLGGTGTHNGAVSVASGGTLAPGVGGTGTLTVNSTLSLAGSAAMEVSKSGATLANDKVTGVSTLTCGGTLTVTSVGPDALAAGNTFQLFSATAYSGTFTTVTLPALTGGLVWNTSKLYVTGTISVNTPPVFTSDPINGGSVAQSDAYTGTLASVASDPDAGDVLTFTKVSGPAWLSVASNGALSGTPAGGDVGTNAFSVKVTDALGTYGTATLNITVTSLLPGYTAADIGTTGITGSSSYSGGVHTISGGGADIWGTADAFQFAYRSYTGDFDIRARVTSQTATHTSCKAGVMIRDSLAANAVNAMMEITPSNDVVFQYRATAGGSSSSIHGPATNTAPNNWVRLVRIGTSFTAFYSVDGTAWTPIGTTTLTMGSTVYTGLAVSSHVSGTLSTATFDNYATTAVDLPSPWVTADIGTTGLTGSAFRLNGVFQNTGAGVIGSTADGLRFTYQALTADGDITVRVPAFANSGSSSRLGVMIRDTLSADSRHVFLGTDASGAFTWSRRTATGGSISTSNSGTATAPNVWVRLVRGGDDITAYSSTDGSTWTNIGTVTMTLSTNCYIGLASGSGTTTTLTTASFDNITVNP</sequence>
<dbReference type="InterPro" id="IPR013783">
    <property type="entry name" value="Ig-like_fold"/>
</dbReference>
<dbReference type="GO" id="GO:0010855">
    <property type="term" value="F:adenylate cyclase inhibitor activity"/>
    <property type="evidence" value="ECO:0007669"/>
    <property type="project" value="TreeGrafter"/>
</dbReference>
<dbReference type="PROSITE" id="PS51820">
    <property type="entry name" value="PA14"/>
    <property type="match status" value="1"/>
</dbReference>
<feature type="domain" description="PKD" evidence="6">
    <location>
        <begin position="643"/>
        <end position="724"/>
    </location>
</feature>
<dbReference type="Pfam" id="PF03160">
    <property type="entry name" value="Calx-beta"/>
    <property type="match status" value="6"/>
</dbReference>
<reference evidence="8" key="1">
    <citation type="submission" date="2021-04" db="EMBL/GenBank/DDBJ databases">
        <title>Luteolibacter sp. 32A isolated from the skin of an Anderson's salamander (Ambystoma andersonii).</title>
        <authorList>
            <person name="Spergser J."/>
            <person name="Busse H.-J."/>
        </authorList>
    </citation>
    <scope>NUCLEOTIDE SEQUENCE</scope>
    <source>
        <strain evidence="8">32A</strain>
    </source>
</reference>
<evidence type="ECO:0000256" key="4">
    <source>
        <dbReference type="SAM" id="MobiDB-lite"/>
    </source>
</evidence>
<dbReference type="PANTHER" id="PTHR46682:SF1">
    <property type="entry name" value="ADHESION G-PROTEIN COUPLED RECEPTOR V1"/>
    <property type="match status" value="1"/>
</dbReference>
<feature type="chain" id="PRO_5037240563" evidence="5">
    <location>
        <begin position="21"/>
        <end position="2917"/>
    </location>
</feature>
<dbReference type="NCBIfam" id="TIGR02601">
    <property type="entry name" value="autotrns_rpt"/>
    <property type="match status" value="1"/>
</dbReference>
<dbReference type="SMART" id="SM00237">
    <property type="entry name" value="Calx_beta"/>
    <property type="match status" value="6"/>
</dbReference>
<dbReference type="PANTHER" id="PTHR46682">
    <property type="entry name" value="ADHESION G-PROTEIN COUPLED RECEPTOR V1"/>
    <property type="match status" value="1"/>
</dbReference>
<dbReference type="InterPro" id="IPR008969">
    <property type="entry name" value="CarboxyPept-like_regulatory"/>
</dbReference>
<feature type="region of interest" description="Disordered" evidence="4">
    <location>
        <begin position="27"/>
        <end position="67"/>
    </location>
</feature>
<dbReference type="InterPro" id="IPR003644">
    <property type="entry name" value="Calx_beta"/>
</dbReference>
<dbReference type="EMBL" id="CP073100">
    <property type="protein sequence ID" value="QUE52100.1"/>
    <property type="molecule type" value="Genomic_DNA"/>
</dbReference>
<evidence type="ECO:0000313" key="8">
    <source>
        <dbReference type="EMBL" id="QUE52100.1"/>
    </source>
</evidence>
<dbReference type="Pfam" id="PF17963">
    <property type="entry name" value="Big_9"/>
    <property type="match status" value="1"/>
</dbReference>
<evidence type="ECO:0000259" key="6">
    <source>
        <dbReference type="PROSITE" id="PS50093"/>
    </source>
</evidence>
<protein>
    <submittedName>
        <fullName evidence="8">Autotransporter-associated beta strand repeat-containing protein</fullName>
    </submittedName>
</protein>
<evidence type="ECO:0000256" key="5">
    <source>
        <dbReference type="SAM" id="SignalP"/>
    </source>
</evidence>
<dbReference type="Gene3D" id="2.60.120.200">
    <property type="match status" value="2"/>
</dbReference>
<dbReference type="SUPFAM" id="SSF49313">
    <property type="entry name" value="Cadherin-like"/>
    <property type="match status" value="2"/>
</dbReference>
<accession>A0A975J144</accession>
<feature type="signal peptide" evidence="5">
    <location>
        <begin position="1"/>
        <end position="20"/>
    </location>
</feature>
<dbReference type="GO" id="GO:0001965">
    <property type="term" value="F:G-protein alpha-subunit binding"/>
    <property type="evidence" value="ECO:0007669"/>
    <property type="project" value="TreeGrafter"/>
</dbReference>
<dbReference type="InterPro" id="IPR022409">
    <property type="entry name" value="PKD/Chitinase_dom"/>
</dbReference>
<dbReference type="SUPFAM" id="SSF141072">
    <property type="entry name" value="CalX-like"/>
    <property type="match status" value="7"/>
</dbReference>
<evidence type="ECO:0000313" key="9">
    <source>
        <dbReference type="Proteomes" id="UP000676169"/>
    </source>
</evidence>
<dbReference type="GO" id="GO:0005509">
    <property type="term" value="F:calcium ion binding"/>
    <property type="evidence" value="ECO:0007669"/>
    <property type="project" value="InterPro"/>
</dbReference>
<dbReference type="CDD" id="cd00146">
    <property type="entry name" value="PKD"/>
    <property type="match status" value="1"/>
</dbReference>
<dbReference type="GO" id="GO:0005737">
    <property type="term" value="C:cytoplasm"/>
    <property type="evidence" value="ECO:0007669"/>
    <property type="project" value="TreeGrafter"/>
</dbReference>
<dbReference type="GO" id="GO:0016020">
    <property type="term" value="C:membrane"/>
    <property type="evidence" value="ECO:0007669"/>
    <property type="project" value="InterPro"/>
</dbReference>
<dbReference type="Gene3D" id="2.60.40.60">
    <property type="entry name" value="Cadherins"/>
    <property type="match status" value="1"/>
</dbReference>
<dbReference type="InterPro" id="IPR037524">
    <property type="entry name" value="PA14/GLEYA"/>
</dbReference>
<dbReference type="InterPro" id="IPR038081">
    <property type="entry name" value="CalX-like_sf"/>
</dbReference>
<dbReference type="KEGG" id="lamb:KBB96_04225"/>
<gene>
    <name evidence="8" type="ORF">KBB96_04225</name>
</gene>
<dbReference type="CDD" id="cd11304">
    <property type="entry name" value="Cadherin_repeat"/>
    <property type="match status" value="1"/>
</dbReference>
<dbReference type="RefSeq" id="WP_211632655.1">
    <property type="nucleotide sequence ID" value="NZ_CP073100.1"/>
</dbReference>
<evidence type="ECO:0000256" key="3">
    <source>
        <dbReference type="ARBA" id="ARBA00022837"/>
    </source>
</evidence>
<dbReference type="InterPro" id="IPR011050">
    <property type="entry name" value="Pectin_lyase_fold/virulence"/>
</dbReference>
<dbReference type="Gene3D" id="2.60.40.2030">
    <property type="match status" value="7"/>
</dbReference>
<dbReference type="Gene3D" id="2.60.40.10">
    <property type="entry name" value="Immunoglobulins"/>
    <property type="match status" value="2"/>
</dbReference>
<name>A0A975J144_9BACT</name>
<evidence type="ECO:0000256" key="1">
    <source>
        <dbReference type="ARBA" id="ARBA00022729"/>
    </source>
</evidence>
<feature type="compositionally biased region" description="Low complexity" evidence="4">
    <location>
        <begin position="27"/>
        <end position="39"/>
    </location>
</feature>